<feature type="domain" description="Cysteine-rich small" evidence="11">
    <location>
        <begin position="408"/>
        <end position="476"/>
    </location>
</feature>
<evidence type="ECO:0000259" key="10">
    <source>
        <dbReference type="Pfam" id="PF00155"/>
    </source>
</evidence>
<evidence type="ECO:0000256" key="7">
    <source>
        <dbReference type="ARBA" id="ARBA00023239"/>
    </source>
</evidence>
<organism evidence="12 13">
    <name type="scientific">Methanolobus profundi</name>
    <dbReference type="NCBI Taxonomy" id="487685"/>
    <lineage>
        <taxon>Archaea</taxon>
        <taxon>Methanobacteriati</taxon>
        <taxon>Methanobacteriota</taxon>
        <taxon>Stenosarchaea group</taxon>
        <taxon>Methanomicrobia</taxon>
        <taxon>Methanosarcinales</taxon>
        <taxon>Methanosarcinaceae</taxon>
        <taxon>Methanolobus</taxon>
    </lineage>
</organism>
<comment type="function">
    <text evidence="2">Decarboxylates L-threonine-O-3-phosphate to yield (R)-1-amino-2-propanol O-2-phosphate, the precursor for the linkage between the nucleotide loop and the corrin ring in cobalamin.</text>
</comment>
<dbReference type="Gene3D" id="3.40.640.10">
    <property type="entry name" value="Type I PLP-dependent aspartate aminotransferase-like (Major domain)"/>
    <property type="match status" value="1"/>
</dbReference>
<dbReference type="GO" id="GO:0048472">
    <property type="term" value="F:threonine-phosphate decarboxylase activity"/>
    <property type="evidence" value="ECO:0007669"/>
    <property type="project" value="UniProtKB-EC"/>
</dbReference>
<evidence type="ECO:0000256" key="4">
    <source>
        <dbReference type="ARBA" id="ARBA00012285"/>
    </source>
</evidence>
<dbReference type="AlphaFoldDB" id="A0A1I4PX72"/>
<evidence type="ECO:0000259" key="11">
    <source>
        <dbReference type="Pfam" id="PF04071"/>
    </source>
</evidence>
<evidence type="ECO:0000313" key="13">
    <source>
        <dbReference type="Proteomes" id="UP000198535"/>
    </source>
</evidence>
<dbReference type="RefSeq" id="WP_091933783.1">
    <property type="nucleotide sequence ID" value="NZ_FOUJ01000001.1"/>
</dbReference>
<dbReference type="InterPro" id="IPR015422">
    <property type="entry name" value="PyrdxlP-dep_Trfase_small"/>
</dbReference>
<dbReference type="InterPro" id="IPR004839">
    <property type="entry name" value="Aminotransferase_I/II_large"/>
</dbReference>
<protein>
    <recommendedName>
        <fullName evidence="4">threonine-phosphate decarboxylase</fullName>
        <ecNumber evidence="4">4.1.1.81</ecNumber>
    </recommendedName>
    <alternativeName>
        <fullName evidence="8">L-threonine-O-3-phosphate decarboxylase</fullName>
    </alternativeName>
</protein>
<dbReference type="STRING" id="487685.SAMN04488696_0960"/>
<dbReference type="NCBIfam" id="TIGR01140">
    <property type="entry name" value="L_thr_O3P_dcar"/>
    <property type="match status" value="1"/>
</dbReference>
<keyword evidence="5" id="KW-0169">Cobalamin biosynthesis</keyword>
<keyword evidence="6" id="KW-0663">Pyridoxal phosphate</keyword>
<dbReference type="SUPFAM" id="SSF53383">
    <property type="entry name" value="PLP-dependent transferases"/>
    <property type="match status" value="1"/>
</dbReference>
<dbReference type="InterPro" id="IPR004838">
    <property type="entry name" value="NHTrfase_class1_PyrdxlP-BS"/>
</dbReference>
<comment type="cofactor">
    <cofactor evidence="1">
        <name>pyridoxal 5'-phosphate</name>
        <dbReference type="ChEBI" id="CHEBI:597326"/>
    </cofactor>
</comment>
<reference evidence="13" key="1">
    <citation type="submission" date="2016-10" db="EMBL/GenBank/DDBJ databases">
        <authorList>
            <person name="Varghese N."/>
            <person name="Submissions S."/>
        </authorList>
    </citation>
    <scope>NUCLEOTIDE SEQUENCE [LARGE SCALE GENOMIC DNA]</scope>
    <source>
        <strain evidence="13">Mob M</strain>
    </source>
</reference>
<feature type="domain" description="Aminotransferase class I/classII large" evidence="10">
    <location>
        <begin position="73"/>
        <end position="378"/>
    </location>
</feature>
<evidence type="ECO:0000256" key="8">
    <source>
        <dbReference type="ARBA" id="ARBA00029996"/>
    </source>
</evidence>
<dbReference type="PANTHER" id="PTHR42885:SF1">
    <property type="entry name" value="THREONINE-PHOSPHATE DECARBOXYLASE"/>
    <property type="match status" value="1"/>
</dbReference>
<dbReference type="Pfam" id="PF00155">
    <property type="entry name" value="Aminotran_1_2"/>
    <property type="match status" value="1"/>
</dbReference>
<evidence type="ECO:0000256" key="1">
    <source>
        <dbReference type="ARBA" id="ARBA00001933"/>
    </source>
</evidence>
<dbReference type="CDD" id="cd00609">
    <property type="entry name" value="AAT_like"/>
    <property type="match status" value="1"/>
</dbReference>
<dbReference type="OrthoDB" id="39225at2157"/>
<dbReference type="PANTHER" id="PTHR42885">
    <property type="entry name" value="HISTIDINOL-PHOSPHATE AMINOTRANSFERASE-RELATED"/>
    <property type="match status" value="1"/>
</dbReference>
<dbReference type="GO" id="GO:0009236">
    <property type="term" value="P:cobalamin biosynthetic process"/>
    <property type="evidence" value="ECO:0007669"/>
    <property type="project" value="UniProtKB-UniPathway"/>
</dbReference>
<dbReference type="InterPro" id="IPR007212">
    <property type="entry name" value="Zf-like"/>
</dbReference>
<evidence type="ECO:0000313" key="12">
    <source>
        <dbReference type="EMBL" id="SFM32344.1"/>
    </source>
</evidence>
<dbReference type="Proteomes" id="UP000198535">
    <property type="component" value="Unassembled WGS sequence"/>
</dbReference>
<gene>
    <name evidence="12" type="ORF">SAMN04488696_0960</name>
</gene>
<dbReference type="PROSITE" id="PS00105">
    <property type="entry name" value="AA_TRANSFER_CLASS_1"/>
    <property type="match status" value="1"/>
</dbReference>
<proteinExistence type="predicted"/>
<dbReference type="InterPro" id="IPR015421">
    <property type="entry name" value="PyrdxlP-dep_Trfase_major"/>
</dbReference>
<dbReference type="InterPro" id="IPR005860">
    <property type="entry name" value="CobD"/>
</dbReference>
<evidence type="ECO:0000256" key="9">
    <source>
        <dbReference type="ARBA" id="ARBA00048531"/>
    </source>
</evidence>
<comment type="catalytic activity">
    <reaction evidence="9">
        <text>O-phospho-L-threonine + H(+) = (R)-1-aminopropan-2-yl phosphate + CO2</text>
        <dbReference type="Rhea" id="RHEA:11492"/>
        <dbReference type="ChEBI" id="CHEBI:15378"/>
        <dbReference type="ChEBI" id="CHEBI:16526"/>
        <dbReference type="ChEBI" id="CHEBI:58563"/>
        <dbReference type="ChEBI" id="CHEBI:58675"/>
        <dbReference type="EC" id="4.1.1.81"/>
    </reaction>
</comment>
<dbReference type="GO" id="GO:0030170">
    <property type="term" value="F:pyridoxal phosphate binding"/>
    <property type="evidence" value="ECO:0007669"/>
    <property type="project" value="InterPro"/>
</dbReference>
<comment type="pathway">
    <text evidence="3">Cofactor biosynthesis; adenosylcobalamin biosynthesis.</text>
</comment>
<dbReference type="Pfam" id="PF04071">
    <property type="entry name" value="zf-like"/>
    <property type="match status" value="1"/>
</dbReference>
<dbReference type="Gene3D" id="3.90.1150.10">
    <property type="entry name" value="Aspartate Aminotransferase, domain 1"/>
    <property type="match status" value="1"/>
</dbReference>
<sequence>MTDQRSPLPVKKYLLSLEPCVHGGLIRKSSQKYGIPESEMLDASASLNPLGTPFEQPAPELDLQELLSSGLEKMEQYPDNRYLEYRNAAADFVGMGTTYENIIPGNGSTEIIRLVAECVIDEGDVVLIPKPTFSEYEMQCQVMGAKIRYIDQKDIFDLDDAVLDEAKIIFVCNPNNPTGEMFLKERMEQLAEKCAANKTILFVDEAYIELADPDQSVAYLVEENDYLFIQRSLTKSFAIPGIRMGFGVASKRFACVLNNARLSWNMGCISDTIATALLSMKGGANSKYLVDSREFIAKERAFLMEKLSRRGFKPFESSVNYIFVDISDLSLNSAELAERMASHGVLIRDCSSFQNIGEDHIRIAIRTREENERIAATIRQVIYEWGREQAELQLTENIKDAADCGRKGSNTDCDYYPCHFEGQDCTFCFCPFYPCEDSRTGGNWIESSSGGQVWSCLKCNIVHEEKVVDDLLSVFTADGLNKESIKKAWETVMENNL</sequence>
<dbReference type="UniPathway" id="UPA00148"/>
<dbReference type="EMBL" id="FOUJ01000001">
    <property type="protein sequence ID" value="SFM32344.1"/>
    <property type="molecule type" value="Genomic_DNA"/>
</dbReference>
<evidence type="ECO:0000256" key="5">
    <source>
        <dbReference type="ARBA" id="ARBA00022573"/>
    </source>
</evidence>
<keyword evidence="7" id="KW-0456">Lyase</keyword>
<evidence type="ECO:0000256" key="6">
    <source>
        <dbReference type="ARBA" id="ARBA00022898"/>
    </source>
</evidence>
<dbReference type="InterPro" id="IPR015424">
    <property type="entry name" value="PyrdxlP-dep_Trfase"/>
</dbReference>
<name>A0A1I4PX72_9EURY</name>
<dbReference type="EC" id="4.1.1.81" evidence="4"/>
<keyword evidence="13" id="KW-1185">Reference proteome</keyword>
<evidence type="ECO:0000256" key="2">
    <source>
        <dbReference type="ARBA" id="ARBA00003444"/>
    </source>
</evidence>
<accession>A0A1I4PX72</accession>
<evidence type="ECO:0000256" key="3">
    <source>
        <dbReference type="ARBA" id="ARBA00004953"/>
    </source>
</evidence>